<dbReference type="Pfam" id="PF02551">
    <property type="entry name" value="Acyl_CoA_thio"/>
    <property type="match status" value="1"/>
</dbReference>
<keyword evidence="2" id="KW-0378">Hydrolase</keyword>
<dbReference type="EMBL" id="BAABAH010000001">
    <property type="protein sequence ID" value="GAA3805095.1"/>
    <property type="molecule type" value="Genomic_DNA"/>
</dbReference>
<name>A0ABP7I1Z6_9ACTN</name>
<sequence>MAEGVPVVTQPNADDDGAWTTLLPELIALLDLTPDGEDRFAAGHSTASVTTGHVFGGLVAAQAVMAAGRTVPADRAIHSLHGYFLRPGDAAVPLHVEVDRTRDGRSFSHRRVSAVQDGRVIAEFTCSWAIPRAGIAHQTGAPPAPDPETIRPDHEVLRDLPVGMTRYGTSPDAFDLRTVGLGPGWFESKVPAGEPTLVWKRAAGAVPDDPLLHAALFTFASDMRILHPVLRPHGLAMYGVDVRPATIDHAVWFHRPVRVEDWLLWQCESPWAGDGRGFVRAKVYGTDGTLVAEAAQEGLIGLG</sequence>
<gene>
    <name evidence="5" type="ORF">GCM10022242_05390</name>
</gene>
<evidence type="ECO:0000256" key="2">
    <source>
        <dbReference type="ARBA" id="ARBA00022801"/>
    </source>
</evidence>
<evidence type="ECO:0000313" key="5">
    <source>
        <dbReference type="EMBL" id="GAA3805095.1"/>
    </source>
</evidence>
<dbReference type="CDD" id="cd03444">
    <property type="entry name" value="Thioesterase_II_repeat1"/>
    <property type="match status" value="1"/>
</dbReference>
<evidence type="ECO:0000313" key="6">
    <source>
        <dbReference type="Proteomes" id="UP001501821"/>
    </source>
</evidence>
<dbReference type="InterPro" id="IPR003703">
    <property type="entry name" value="Acyl_CoA_thio"/>
</dbReference>
<dbReference type="PANTHER" id="PTHR11066:SF34">
    <property type="entry name" value="ACYL-COENZYME A THIOESTERASE 8"/>
    <property type="match status" value="1"/>
</dbReference>
<evidence type="ECO:0000256" key="1">
    <source>
        <dbReference type="ARBA" id="ARBA00006538"/>
    </source>
</evidence>
<feature type="domain" description="Acyl-CoA thioesterase 2 C-terminal" evidence="3">
    <location>
        <begin position="198"/>
        <end position="299"/>
    </location>
</feature>
<comment type="caution">
    <text evidence="5">The sequence shown here is derived from an EMBL/GenBank/DDBJ whole genome shotgun (WGS) entry which is preliminary data.</text>
</comment>
<feature type="domain" description="Acyl-CoA thioesterase-like N-terminal HotDog" evidence="4">
    <location>
        <begin position="50"/>
        <end position="128"/>
    </location>
</feature>
<dbReference type="PANTHER" id="PTHR11066">
    <property type="entry name" value="ACYL-COA THIOESTERASE"/>
    <property type="match status" value="1"/>
</dbReference>
<dbReference type="InterPro" id="IPR025652">
    <property type="entry name" value="TesB_C"/>
</dbReference>
<keyword evidence="6" id="KW-1185">Reference proteome</keyword>
<dbReference type="CDD" id="cd03445">
    <property type="entry name" value="Thioesterase_II_repeat2"/>
    <property type="match status" value="1"/>
</dbReference>
<reference evidence="6" key="1">
    <citation type="journal article" date="2019" name="Int. J. Syst. Evol. Microbiol.">
        <title>The Global Catalogue of Microorganisms (GCM) 10K type strain sequencing project: providing services to taxonomists for standard genome sequencing and annotation.</title>
        <authorList>
            <consortium name="The Broad Institute Genomics Platform"/>
            <consortium name="The Broad Institute Genome Sequencing Center for Infectious Disease"/>
            <person name="Wu L."/>
            <person name="Ma J."/>
        </authorList>
    </citation>
    <scope>NUCLEOTIDE SEQUENCE [LARGE SCALE GENOMIC DNA]</scope>
    <source>
        <strain evidence="6">JCM 16953</strain>
    </source>
</reference>
<dbReference type="SUPFAM" id="SSF54637">
    <property type="entry name" value="Thioesterase/thiol ester dehydrase-isomerase"/>
    <property type="match status" value="2"/>
</dbReference>
<proteinExistence type="inferred from homology"/>
<dbReference type="Gene3D" id="2.40.160.210">
    <property type="entry name" value="Acyl-CoA thioesterase, double hotdog domain"/>
    <property type="match status" value="1"/>
</dbReference>
<dbReference type="Proteomes" id="UP001501821">
    <property type="component" value="Unassembled WGS sequence"/>
</dbReference>
<protein>
    <submittedName>
        <fullName evidence="5">Acyl-CoA thioesterase II</fullName>
    </submittedName>
</protein>
<dbReference type="InterPro" id="IPR049449">
    <property type="entry name" value="TesB_ACOT8-like_N"/>
</dbReference>
<dbReference type="InterPro" id="IPR042171">
    <property type="entry name" value="Acyl-CoA_hotdog"/>
</dbReference>
<evidence type="ECO:0000259" key="3">
    <source>
        <dbReference type="Pfam" id="PF02551"/>
    </source>
</evidence>
<comment type="similarity">
    <text evidence="1">Belongs to the C/M/P thioester hydrolase family.</text>
</comment>
<organism evidence="5 6">
    <name type="scientific">Nocardioides panacisoli</name>
    <dbReference type="NCBI Taxonomy" id="627624"/>
    <lineage>
        <taxon>Bacteria</taxon>
        <taxon>Bacillati</taxon>
        <taxon>Actinomycetota</taxon>
        <taxon>Actinomycetes</taxon>
        <taxon>Propionibacteriales</taxon>
        <taxon>Nocardioidaceae</taxon>
        <taxon>Nocardioides</taxon>
    </lineage>
</organism>
<accession>A0ABP7I1Z6</accession>
<evidence type="ECO:0000259" key="4">
    <source>
        <dbReference type="Pfam" id="PF13622"/>
    </source>
</evidence>
<dbReference type="Pfam" id="PF13622">
    <property type="entry name" value="4HBT_3"/>
    <property type="match status" value="1"/>
</dbReference>
<dbReference type="InterPro" id="IPR029069">
    <property type="entry name" value="HotDog_dom_sf"/>
</dbReference>